<evidence type="ECO:0000313" key="2">
    <source>
        <dbReference type="EMBL" id="MEL4454414.1"/>
    </source>
</evidence>
<dbReference type="InterPro" id="IPR013766">
    <property type="entry name" value="Thioredoxin_domain"/>
</dbReference>
<feature type="domain" description="Thioredoxin" evidence="1">
    <location>
        <begin position="3"/>
        <end position="83"/>
    </location>
</feature>
<evidence type="ECO:0000313" key="3">
    <source>
        <dbReference type="Proteomes" id="UP001474120"/>
    </source>
</evidence>
<dbReference type="Pfam" id="PF00085">
    <property type="entry name" value="Thioredoxin"/>
    <property type="match status" value="1"/>
</dbReference>
<dbReference type="RefSeq" id="WP_342157950.1">
    <property type="nucleotide sequence ID" value="NZ_JBCDNA010000001.1"/>
</dbReference>
<protein>
    <submittedName>
        <fullName evidence="2">Thioredoxin family protein</fullName>
    </submittedName>
</protein>
<dbReference type="Gene3D" id="3.40.30.10">
    <property type="entry name" value="Glutaredoxin"/>
    <property type="match status" value="1"/>
</dbReference>
<evidence type="ECO:0000259" key="1">
    <source>
        <dbReference type="Pfam" id="PF00085"/>
    </source>
</evidence>
<gene>
    <name evidence="2" type="ORF">AABB81_00790</name>
</gene>
<organism evidence="2 3">
    <name type="scientific">Lutimonas vermicola</name>
    <dbReference type="NCBI Taxonomy" id="414288"/>
    <lineage>
        <taxon>Bacteria</taxon>
        <taxon>Pseudomonadati</taxon>
        <taxon>Bacteroidota</taxon>
        <taxon>Flavobacteriia</taxon>
        <taxon>Flavobacteriales</taxon>
        <taxon>Flavobacteriaceae</taxon>
        <taxon>Lutimonas</taxon>
    </lineage>
</organism>
<comment type="caution">
    <text evidence="2">The sequence shown here is derived from an EMBL/GenBank/DDBJ whole genome shotgun (WGS) entry which is preliminary data.</text>
</comment>
<dbReference type="CDD" id="cd02947">
    <property type="entry name" value="TRX_family"/>
    <property type="match status" value="1"/>
</dbReference>
<name>A0ABU9KW55_9FLAO</name>
<dbReference type="SUPFAM" id="SSF52833">
    <property type="entry name" value="Thioredoxin-like"/>
    <property type="match status" value="1"/>
</dbReference>
<keyword evidence="3" id="KW-1185">Reference proteome</keyword>
<dbReference type="EMBL" id="JBCDNA010000001">
    <property type="protein sequence ID" value="MEL4454414.1"/>
    <property type="molecule type" value="Genomic_DNA"/>
</dbReference>
<proteinExistence type="predicted"/>
<dbReference type="Proteomes" id="UP001474120">
    <property type="component" value="Unassembled WGS sequence"/>
</dbReference>
<dbReference type="InterPro" id="IPR036249">
    <property type="entry name" value="Thioredoxin-like_sf"/>
</dbReference>
<dbReference type="PROSITE" id="PS51257">
    <property type="entry name" value="PROKAR_LIPOPROTEIN"/>
    <property type="match status" value="1"/>
</dbReference>
<accession>A0ABU9KW55</accession>
<sequence length="107" mass="12329">MIQSKEDFNKEIKAHTGVLFYFATTSCSVGEALEPKVRALLKENFPKLMFRFIDMNQAPELSAAHQVFVEPTILLYIEGKEYLRKSRHIGLSELDMAISRIYDLAFK</sequence>
<reference evidence="2 3" key="1">
    <citation type="submission" date="2024-04" db="EMBL/GenBank/DDBJ databases">
        <title>whole genome sequencing of Lutimonas vermicola strain IMCC1616.</title>
        <authorList>
            <person name="Bae S.S."/>
        </authorList>
    </citation>
    <scope>NUCLEOTIDE SEQUENCE [LARGE SCALE GENOMIC DNA]</scope>
    <source>
        <strain evidence="2 3">IMCC1616</strain>
    </source>
</reference>